<evidence type="ECO:0000313" key="2">
    <source>
        <dbReference type="Proteomes" id="UP000321479"/>
    </source>
</evidence>
<protein>
    <recommendedName>
        <fullName evidence="3">Carboxypeptidase-like regulatory domain-containing protein</fullName>
    </recommendedName>
</protein>
<reference evidence="1 2" key="1">
    <citation type="journal article" date="2017" name="Curr. Microbiol.">
        <title>Mucilaginibacter ginsenosidivorans sp. nov., Isolated from Soil of Ginseng Field.</title>
        <authorList>
            <person name="Kim M.M."/>
            <person name="Siddiqi M.Z."/>
            <person name="Im W.T."/>
        </authorList>
    </citation>
    <scope>NUCLEOTIDE SEQUENCE [LARGE SCALE GENOMIC DNA]</scope>
    <source>
        <strain evidence="1 2">Gsoil 3017</strain>
    </source>
</reference>
<dbReference type="OrthoDB" id="7432683at2"/>
<keyword evidence="2" id="KW-1185">Reference proteome</keyword>
<name>A0A5B8UXU5_9SPHI</name>
<dbReference type="RefSeq" id="WP_147032570.1">
    <property type="nucleotide sequence ID" value="NZ_CP042436.1"/>
</dbReference>
<dbReference type="InterPro" id="IPR008969">
    <property type="entry name" value="CarboxyPept-like_regulatory"/>
</dbReference>
<dbReference type="Pfam" id="PF13715">
    <property type="entry name" value="CarbopepD_reg_2"/>
    <property type="match status" value="1"/>
</dbReference>
<dbReference type="SUPFAM" id="SSF49464">
    <property type="entry name" value="Carboxypeptidase regulatory domain-like"/>
    <property type="match status" value="1"/>
</dbReference>
<gene>
    <name evidence="1" type="ORF">FRZ54_15910</name>
</gene>
<accession>A0A5B8UXU5</accession>
<sequence>MKSIKQITIPNPCSQSWQQMTAVEQGRHCENCCKTVVDFSGMTNNEVIRQLSNVSNICGRFEQHQLANINNTPCADNLPGASWWKRALVCLTLAGTISACKVSDLVKQGTEAKTDIYKNDRKPTTGDNSKDINAVMKNKSKIMIKGNVTAKEDGLPLPGAVVKLTGTTIMAEANVNGDFKITVPAENAKLAISFVGYETKEILVKENDNPSYKIALSSNSVSMGEVVIVKTRSSRPKNVWIRVRGILGSYSVLAPDIKDYISSNW</sequence>
<evidence type="ECO:0008006" key="3">
    <source>
        <dbReference type="Google" id="ProtNLM"/>
    </source>
</evidence>
<dbReference type="EMBL" id="CP042436">
    <property type="protein sequence ID" value="QEC63997.1"/>
    <property type="molecule type" value="Genomic_DNA"/>
</dbReference>
<proteinExistence type="predicted"/>
<dbReference type="Gene3D" id="2.60.40.1120">
    <property type="entry name" value="Carboxypeptidase-like, regulatory domain"/>
    <property type="match status" value="1"/>
</dbReference>
<dbReference type="AlphaFoldDB" id="A0A5B8UXU5"/>
<dbReference type="KEGG" id="mgin:FRZ54_15910"/>
<dbReference type="Proteomes" id="UP000321479">
    <property type="component" value="Chromosome"/>
</dbReference>
<organism evidence="1 2">
    <name type="scientific">Mucilaginibacter ginsenosidivorans</name>
    <dbReference type="NCBI Taxonomy" id="398053"/>
    <lineage>
        <taxon>Bacteria</taxon>
        <taxon>Pseudomonadati</taxon>
        <taxon>Bacteroidota</taxon>
        <taxon>Sphingobacteriia</taxon>
        <taxon>Sphingobacteriales</taxon>
        <taxon>Sphingobacteriaceae</taxon>
        <taxon>Mucilaginibacter</taxon>
    </lineage>
</organism>
<evidence type="ECO:0000313" key="1">
    <source>
        <dbReference type="EMBL" id="QEC63997.1"/>
    </source>
</evidence>